<dbReference type="Proteomes" id="UP001065265">
    <property type="component" value="Chromosome"/>
</dbReference>
<organism evidence="1 2">
    <name type="scientific">Qipengyuania spongiae</name>
    <dbReference type="NCBI Taxonomy" id="2909673"/>
    <lineage>
        <taxon>Bacteria</taxon>
        <taxon>Pseudomonadati</taxon>
        <taxon>Pseudomonadota</taxon>
        <taxon>Alphaproteobacteria</taxon>
        <taxon>Sphingomonadales</taxon>
        <taxon>Erythrobacteraceae</taxon>
        <taxon>Qipengyuania</taxon>
    </lineage>
</organism>
<name>A0ABY5SVP1_9SPHN</name>
<sequence length="240" mass="27022">MSYRIAHVRFTKSGRTYPVNCHRRDLRKGDIVVVEMAREETVKVAELDSVEFLNRNCANSILGKRSEFQRTADGRQVIDRDVPKGDSLETLGDLFDALKGMGWLPFRPTSSVWKVVYAKSLPKFSGVIAFRKNGIDFQAFDGPEIPGIVGRQITISVGEGRCFVRNWYYHSGVDLFDFTAAFASELVCDDPDLEPYFHGTGQKPPKPPKLEVERDELAELRNALNGGTGEPVYLCDDVWI</sequence>
<evidence type="ECO:0000313" key="2">
    <source>
        <dbReference type="Proteomes" id="UP001065265"/>
    </source>
</evidence>
<proteinExistence type="predicted"/>
<dbReference type="RefSeq" id="WP_265557471.1">
    <property type="nucleotide sequence ID" value="NZ_CP092471.1"/>
</dbReference>
<evidence type="ECO:0008006" key="3">
    <source>
        <dbReference type="Google" id="ProtNLM"/>
    </source>
</evidence>
<protein>
    <recommendedName>
        <fullName evidence="3">ASCH domain-containing protein</fullName>
    </recommendedName>
</protein>
<gene>
    <name evidence="1" type="ORF">L1F33_08245</name>
</gene>
<reference evidence="1" key="1">
    <citation type="submission" date="2022-02" db="EMBL/GenBank/DDBJ databases">
        <title>Qipengyuania spongiae sp. nov., isolated from marine sponge.</title>
        <authorList>
            <person name="Li Z."/>
            <person name="Zhang M."/>
        </authorList>
    </citation>
    <scope>NUCLEOTIDE SEQUENCE</scope>
    <source>
        <strain evidence="1">PHS-Z21</strain>
    </source>
</reference>
<evidence type="ECO:0000313" key="1">
    <source>
        <dbReference type="EMBL" id="UVI38264.1"/>
    </source>
</evidence>
<keyword evidence="2" id="KW-1185">Reference proteome</keyword>
<accession>A0ABY5SVP1</accession>
<dbReference type="EMBL" id="CP092471">
    <property type="protein sequence ID" value="UVI38264.1"/>
    <property type="molecule type" value="Genomic_DNA"/>
</dbReference>